<dbReference type="Proteomes" id="UP000299102">
    <property type="component" value="Unassembled WGS sequence"/>
</dbReference>
<dbReference type="AlphaFoldDB" id="A0A4C2A466"/>
<evidence type="ECO:0000259" key="3">
    <source>
        <dbReference type="PROSITE" id="PS50158"/>
    </source>
</evidence>
<proteinExistence type="predicted"/>
<evidence type="ECO:0000313" key="5">
    <source>
        <dbReference type="Proteomes" id="UP000299102"/>
    </source>
</evidence>
<dbReference type="GO" id="GO:0003824">
    <property type="term" value="F:catalytic activity"/>
    <property type="evidence" value="ECO:0007669"/>
    <property type="project" value="InterPro"/>
</dbReference>
<keyword evidence="5" id="KW-1185">Reference proteome</keyword>
<dbReference type="InterPro" id="IPR001878">
    <property type="entry name" value="Znf_CCHC"/>
</dbReference>
<dbReference type="InterPro" id="IPR005135">
    <property type="entry name" value="Endo/exonuclease/phosphatase"/>
</dbReference>
<evidence type="ECO:0000313" key="4">
    <source>
        <dbReference type="EMBL" id="GBP93969.1"/>
    </source>
</evidence>
<dbReference type="SUPFAM" id="SSF57756">
    <property type="entry name" value="Retrovirus zinc finger-like domains"/>
    <property type="match status" value="1"/>
</dbReference>
<dbReference type="SUPFAM" id="SSF56219">
    <property type="entry name" value="DNase I-like"/>
    <property type="match status" value="1"/>
</dbReference>
<dbReference type="OrthoDB" id="7487068at2759"/>
<keyword evidence="1" id="KW-0479">Metal-binding</keyword>
<dbReference type="GO" id="GO:0008270">
    <property type="term" value="F:zinc ion binding"/>
    <property type="evidence" value="ECO:0007669"/>
    <property type="project" value="UniProtKB-KW"/>
</dbReference>
<dbReference type="Gene3D" id="3.60.10.10">
    <property type="entry name" value="Endonuclease/exonuclease/phosphatase"/>
    <property type="match status" value="1"/>
</dbReference>
<keyword evidence="1" id="KW-0862">Zinc</keyword>
<organism evidence="4 5">
    <name type="scientific">Eumeta variegata</name>
    <name type="common">Bagworm moth</name>
    <name type="synonym">Eumeta japonica</name>
    <dbReference type="NCBI Taxonomy" id="151549"/>
    <lineage>
        <taxon>Eukaryota</taxon>
        <taxon>Metazoa</taxon>
        <taxon>Ecdysozoa</taxon>
        <taxon>Arthropoda</taxon>
        <taxon>Hexapoda</taxon>
        <taxon>Insecta</taxon>
        <taxon>Pterygota</taxon>
        <taxon>Neoptera</taxon>
        <taxon>Endopterygota</taxon>
        <taxon>Lepidoptera</taxon>
        <taxon>Glossata</taxon>
        <taxon>Ditrysia</taxon>
        <taxon>Tineoidea</taxon>
        <taxon>Psychidae</taxon>
        <taxon>Oiketicinae</taxon>
        <taxon>Eumeta</taxon>
    </lineage>
</organism>
<feature type="compositionally biased region" description="Basic and acidic residues" evidence="2">
    <location>
        <begin position="24"/>
        <end position="35"/>
    </location>
</feature>
<evidence type="ECO:0000256" key="2">
    <source>
        <dbReference type="SAM" id="MobiDB-lite"/>
    </source>
</evidence>
<dbReference type="PROSITE" id="PS50158">
    <property type="entry name" value="ZF_CCHC"/>
    <property type="match status" value="1"/>
</dbReference>
<sequence length="721" mass="82020">MEINPLLLQAGGRPPNNLIGKSTKTKEKISEHADEKGVSKCSLEQSVTECQTNEKKQLKSMDAVGILEDIKISDTDMAEASAHNEDQDAWSLSSLNSEFNMVKNKKRKFPGDVVIDLEKNKFSGGCKASEPVNNNNRFSLLGDLNLVEDVPPNDTAVIRNRETNCTQNTQTQTQHSARNSYCPPIIMENVNVRSLVGQLKSKNVQFKIKNKSQYKSKLYFKELSAHLEMVELLKQKQISAHSFTPRELKRQSVICRGLYFKSDINEIKMELDSLIPDTIESVSKFATELSRKKGVDTGLFLVVLKPGRKASELLGLKVILNQVVSWERPKSSKKIPQCWRCQQWGHYSKNCSRPFACLKCDQKHGPGECAFVSDGFSGEYSGLVLGGDLNAKNVLWGDAVNNFNGEVLSSWLQNEAFSVTRICDVLPTYPGGSSHLDHFIVSNDLLEDYQPNYRTRTLPTFSDHYPLALTMSLSSFNIILRTPDHFISYKNTDWNAFKSNMISAIMNHYPPGNRNLSNNEIDLFLDSFSTSVNFATAIHSVRVESRNRKFIASDKLRKMLKVKYSWQKELKRIFASTYNRLHPQYLLLSKQIELMKILIRQQIEKEQAIFFDNRVKRIRPGPWAYKEIFKMIGRKSRSSVRNISLDGVTITDDNEKVQILKNYFGSLFQNVPPNRDVIRVKETINEAVLQASCEEFSDNDTSLNELGEIEIYKFELCVGHS</sequence>
<name>A0A4C2A466_EUMVA</name>
<reference evidence="4 5" key="1">
    <citation type="journal article" date="2019" name="Commun. Biol.">
        <title>The bagworm genome reveals a unique fibroin gene that provides high tensile strength.</title>
        <authorList>
            <person name="Kono N."/>
            <person name="Nakamura H."/>
            <person name="Ohtoshi R."/>
            <person name="Tomita M."/>
            <person name="Numata K."/>
            <person name="Arakawa K."/>
        </authorList>
    </citation>
    <scope>NUCLEOTIDE SEQUENCE [LARGE SCALE GENOMIC DNA]</scope>
</reference>
<dbReference type="InterPro" id="IPR036691">
    <property type="entry name" value="Endo/exonu/phosph_ase_sf"/>
</dbReference>
<protein>
    <submittedName>
        <fullName evidence="4">Nucleic-acid-binding protein from transposon X-element</fullName>
    </submittedName>
</protein>
<dbReference type="InterPro" id="IPR036875">
    <property type="entry name" value="Znf_CCHC_sf"/>
</dbReference>
<gene>
    <name evidence="4" type="primary">ORF1</name>
    <name evidence="4" type="ORF">EVAR_67695_1</name>
</gene>
<dbReference type="GO" id="GO:0003676">
    <property type="term" value="F:nucleic acid binding"/>
    <property type="evidence" value="ECO:0007669"/>
    <property type="project" value="InterPro"/>
</dbReference>
<keyword evidence="1" id="KW-0863">Zinc-finger</keyword>
<comment type="caution">
    <text evidence="4">The sequence shown here is derived from an EMBL/GenBank/DDBJ whole genome shotgun (WGS) entry which is preliminary data.</text>
</comment>
<feature type="domain" description="CCHC-type" evidence="3">
    <location>
        <begin position="338"/>
        <end position="351"/>
    </location>
</feature>
<accession>A0A4C2A466</accession>
<dbReference type="EMBL" id="BGZK01002439">
    <property type="protein sequence ID" value="GBP93969.1"/>
    <property type="molecule type" value="Genomic_DNA"/>
</dbReference>
<feature type="region of interest" description="Disordered" evidence="2">
    <location>
        <begin position="1"/>
        <end position="35"/>
    </location>
</feature>
<dbReference type="Pfam" id="PF14529">
    <property type="entry name" value="Exo_endo_phos_2"/>
    <property type="match status" value="1"/>
</dbReference>
<evidence type="ECO:0000256" key="1">
    <source>
        <dbReference type="PROSITE-ProRule" id="PRU00047"/>
    </source>
</evidence>